<dbReference type="RefSeq" id="WP_034637491.1">
    <property type="nucleotide sequence ID" value="NZ_CBCSJC010000003.1"/>
</dbReference>
<proteinExistence type="predicted"/>
<dbReference type="eggNOG" id="ENOG5030NQ2">
    <property type="taxonomic scope" value="Bacteria"/>
</dbReference>
<dbReference type="EMBL" id="JOTN01000004">
    <property type="protein sequence ID" value="KEK20198.1"/>
    <property type="molecule type" value="Genomic_DNA"/>
</dbReference>
<accession>A0A073KD02</accession>
<protein>
    <recommendedName>
        <fullName evidence="3">DUF3813 domain-containing protein</fullName>
    </recommendedName>
</protein>
<name>A0A073KD02_9BACI</name>
<dbReference type="Proteomes" id="UP000027822">
    <property type="component" value="Unassembled WGS sequence"/>
</dbReference>
<evidence type="ECO:0008006" key="3">
    <source>
        <dbReference type="Google" id="ProtNLM"/>
    </source>
</evidence>
<comment type="caution">
    <text evidence="1">The sequence shown here is derived from an EMBL/GenBank/DDBJ whole genome shotgun (WGS) entry which is preliminary data.</text>
</comment>
<dbReference type="STRING" id="574376.BAMA_17290"/>
<dbReference type="InterPro" id="IPR024217">
    <property type="entry name" value="DUF3813"/>
</dbReference>
<reference evidence="1 2" key="1">
    <citation type="submission" date="2014-06" db="EMBL/GenBank/DDBJ databases">
        <title>Draft genome sequence of Bacillus manliponensis JCM 15802 (MCCC 1A00708).</title>
        <authorList>
            <person name="Lai Q."/>
            <person name="Liu Y."/>
            <person name="Shao Z."/>
        </authorList>
    </citation>
    <scope>NUCLEOTIDE SEQUENCE [LARGE SCALE GENOMIC DNA]</scope>
    <source>
        <strain evidence="1 2">JCM 15802</strain>
    </source>
</reference>
<evidence type="ECO:0000313" key="1">
    <source>
        <dbReference type="EMBL" id="KEK20198.1"/>
    </source>
</evidence>
<organism evidence="1 2">
    <name type="scientific">Bacillus manliponensis</name>
    <dbReference type="NCBI Taxonomy" id="574376"/>
    <lineage>
        <taxon>Bacteria</taxon>
        <taxon>Bacillati</taxon>
        <taxon>Bacillota</taxon>
        <taxon>Bacilli</taxon>
        <taxon>Bacillales</taxon>
        <taxon>Bacillaceae</taxon>
        <taxon>Bacillus</taxon>
        <taxon>Bacillus cereus group</taxon>
    </lineage>
</organism>
<gene>
    <name evidence="1" type="ORF">BAMA_17290</name>
</gene>
<evidence type="ECO:0000313" key="2">
    <source>
        <dbReference type="Proteomes" id="UP000027822"/>
    </source>
</evidence>
<dbReference type="OrthoDB" id="2692217at2"/>
<dbReference type="AlphaFoldDB" id="A0A073KD02"/>
<keyword evidence="2" id="KW-1185">Reference proteome</keyword>
<dbReference type="Pfam" id="PF12758">
    <property type="entry name" value="DUF3813"/>
    <property type="match status" value="1"/>
</dbReference>
<sequence>MGNLLFQQARDAVSNAISCSDGTEQQELVFKAKNALLSAYTNSSTAEKVQLREMQQQLQQISHSM</sequence>